<dbReference type="STRING" id="67855.RO21_01815"/>
<reference evidence="2 3" key="1">
    <citation type="submission" date="2014-12" db="EMBL/GenBank/DDBJ databases">
        <title>Reclassification of Actinobacillus muris as Muribacter muris.</title>
        <authorList>
            <person name="Christensen H."/>
            <person name="Nicklas W."/>
            <person name="Bisgaard M."/>
        </authorList>
    </citation>
    <scope>NUCLEOTIDE SEQUENCE [LARGE SCALE GENOMIC DNA]</scope>
    <source>
        <strain evidence="2 3">Ackerman80-443D</strain>
    </source>
</reference>
<dbReference type="GO" id="GO:0006629">
    <property type="term" value="P:lipid metabolic process"/>
    <property type="evidence" value="ECO:0007669"/>
    <property type="project" value="InterPro"/>
</dbReference>
<evidence type="ECO:0000259" key="1">
    <source>
        <dbReference type="PROSITE" id="PS51704"/>
    </source>
</evidence>
<dbReference type="PANTHER" id="PTHR46211:SF1">
    <property type="entry name" value="GLYCEROPHOSPHODIESTER PHOSPHODIESTERASE, CYTOPLASMIC"/>
    <property type="match status" value="1"/>
</dbReference>
<evidence type="ECO:0000313" key="2">
    <source>
        <dbReference type="EMBL" id="KMK52225.1"/>
    </source>
</evidence>
<dbReference type="PROSITE" id="PS51704">
    <property type="entry name" value="GP_PDE"/>
    <property type="match status" value="1"/>
</dbReference>
<gene>
    <name evidence="2" type="ORF">RO21_01815</name>
</gene>
<dbReference type="SUPFAM" id="SSF51695">
    <property type="entry name" value="PLC-like phosphodiesterases"/>
    <property type="match status" value="1"/>
</dbReference>
<dbReference type="PANTHER" id="PTHR46211">
    <property type="entry name" value="GLYCEROPHOSPHORYL DIESTER PHOSPHODIESTERASE"/>
    <property type="match status" value="1"/>
</dbReference>
<dbReference type="Proteomes" id="UP000036270">
    <property type="component" value="Unassembled WGS sequence"/>
</dbReference>
<organism evidence="2 3">
    <name type="scientific">Muribacter muris</name>
    <dbReference type="NCBI Taxonomy" id="67855"/>
    <lineage>
        <taxon>Bacteria</taxon>
        <taxon>Pseudomonadati</taxon>
        <taxon>Pseudomonadota</taxon>
        <taxon>Gammaproteobacteria</taxon>
        <taxon>Pasteurellales</taxon>
        <taxon>Pasteurellaceae</taxon>
        <taxon>Muribacter</taxon>
    </lineage>
</organism>
<dbReference type="GO" id="GO:0008081">
    <property type="term" value="F:phosphoric diester hydrolase activity"/>
    <property type="evidence" value="ECO:0007669"/>
    <property type="project" value="InterPro"/>
</dbReference>
<keyword evidence="3" id="KW-1185">Reference proteome</keyword>
<sequence>MGFQFNVSQHNTVLANSHRGYSAAYPENTMAAFVGAYQAGTHSVELDIAMTKDEKIVVIHDFSIERVSNGEGYVEQMTLAQLRQYDYGAKFGSAFVGTEIPELREVLIWAVKHNLGLVVEAKQRRNHQRFAEVLADLIRETGAVNHILLLAFDHTLINQVKSLYPEVKLQVVTLARYQNQLAAVLASNADSVCVEYHYVHRNDLEAYKKAGLSVRLYLHESKDGISPTQAYNAKYGYDAESEIIEWLRAGLIDMLSHDDIPYLKSLIEQAGKRVY</sequence>
<name>A0A0J5P916_9PAST</name>
<dbReference type="PATRIC" id="fig|67855.3.peg.2468"/>
<dbReference type="Gene3D" id="3.20.20.190">
    <property type="entry name" value="Phosphatidylinositol (PI) phosphodiesterase"/>
    <property type="match status" value="1"/>
</dbReference>
<dbReference type="EMBL" id="JWIZ01000009">
    <property type="protein sequence ID" value="KMK52225.1"/>
    <property type="molecule type" value="Genomic_DNA"/>
</dbReference>
<dbReference type="AlphaFoldDB" id="A0A0J5P916"/>
<accession>A0A0J5P916</accession>
<proteinExistence type="predicted"/>
<dbReference type="InterPro" id="IPR017946">
    <property type="entry name" value="PLC-like_Pdiesterase_TIM-brl"/>
</dbReference>
<comment type="caution">
    <text evidence="2">The sequence shown here is derived from an EMBL/GenBank/DDBJ whole genome shotgun (WGS) entry which is preliminary data.</text>
</comment>
<dbReference type="RefSeq" id="WP_047976094.1">
    <property type="nucleotide sequence ID" value="NZ_JWIZ01000009.1"/>
</dbReference>
<evidence type="ECO:0000313" key="3">
    <source>
        <dbReference type="Proteomes" id="UP000036270"/>
    </source>
</evidence>
<dbReference type="Pfam" id="PF03009">
    <property type="entry name" value="GDPD"/>
    <property type="match status" value="1"/>
</dbReference>
<dbReference type="InterPro" id="IPR030395">
    <property type="entry name" value="GP_PDE_dom"/>
</dbReference>
<feature type="domain" description="GP-PDE" evidence="1">
    <location>
        <begin position="13"/>
        <end position="267"/>
    </location>
</feature>
<protein>
    <submittedName>
        <fullName evidence="2">Glycerophosphodiester phosphodiesterase</fullName>
    </submittedName>
</protein>